<dbReference type="Proteomes" id="UP001066276">
    <property type="component" value="Chromosome 11"/>
</dbReference>
<sequence>MSQEVDKLRESHTKMEKAITALWDKCADLEDQSRRDNVWNCNVPEHEEGDDLVDYCKAIFQSMLKDYPKPDIPIIEVHWVGLPHNSPVACPRAGIVPPQGCYYEGGQVDGQAYLLIPSG</sequence>
<reference evidence="1" key="1">
    <citation type="journal article" date="2022" name="bioRxiv">
        <title>Sequencing and chromosome-scale assembly of the giantPleurodeles waltlgenome.</title>
        <authorList>
            <person name="Brown T."/>
            <person name="Elewa A."/>
            <person name="Iarovenko S."/>
            <person name="Subramanian E."/>
            <person name="Araus A.J."/>
            <person name="Petzold A."/>
            <person name="Susuki M."/>
            <person name="Suzuki K.-i.T."/>
            <person name="Hayashi T."/>
            <person name="Toyoda A."/>
            <person name="Oliveira C."/>
            <person name="Osipova E."/>
            <person name="Leigh N.D."/>
            <person name="Simon A."/>
            <person name="Yun M.H."/>
        </authorList>
    </citation>
    <scope>NUCLEOTIDE SEQUENCE</scope>
    <source>
        <strain evidence="1">20211129_DDA</strain>
        <tissue evidence="1">Liver</tissue>
    </source>
</reference>
<accession>A0AAV7LJX2</accession>
<comment type="caution">
    <text evidence="1">The sequence shown here is derived from an EMBL/GenBank/DDBJ whole genome shotgun (WGS) entry which is preliminary data.</text>
</comment>
<keyword evidence="2" id="KW-1185">Reference proteome</keyword>
<dbReference type="EMBL" id="JANPWB010000015">
    <property type="protein sequence ID" value="KAJ1091941.1"/>
    <property type="molecule type" value="Genomic_DNA"/>
</dbReference>
<protein>
    <submittedName>
        <fullName evidence="1">Uncharacterized protein</fullName>
    </submittedName>
</protein>
<dbReference type="AlphaFoldDB" id="A0AAV7LJX2"/>
<organism evidence="1 2">
    <name type="scientific">Pleurodeles waltl</name>
    <name type="common">Iberian ribbed newt</name>
    <dbReference type="NCBI Taxonomy" id="8319"/>
    <lineage>
        <taxon>Eukaryota</taxon>
        <taxon>Metazoa</taxon>
        <taxon>Chordata</taxon>
        <taxon>Craniata</taxon>
        <taxon>Vertebrata</taxon>
        <taxon>Euteleostomi</taxon>
        <taxon>Amphibia</taxon>
        <taxon>Batrachia</taxon>
        <taxon>Caudata</taxon>
        <taxon>Salamandroidea</taxon>
        <taxon>Salamandridae</taxon>
        <taxon>Pleurodelinae</taxon>
        <taxon>Pleurodeles</taxon>
    </lineage>
</organism>
<gene>
    <name evidence="1" type="ORF">NDU88_005055</name>
</gene>
<evidence type="ECO:0000313" key="1">
    <source>
        <dbReference type="EMBL" id="KAJ1091941.1"/>
    </source>
</evidence>
<name>A0AAV7LJX2_PLEWA</name>
<evidence type="ECO:0000313" key="2">
    <source>
        <dbReference type="Proteomes" id="UP001066276"/>
    </source>
</evidence>
<proteinExistence type="predicted"/>